<feature type="region of interest" description="Disordered" evidence="1">
    <location>
        <begin position="50"/>
        <end position="82"/>
    </location>
</feature>
<evidence type="ECO:0000256" key="2">
    <source>
        <dbReference type="SAM" id="Phobius"/>
    </source>
</evidence>
<reference evidence="3" key="1">
    <citation type="submission" date="2021-10" db="EMBL/GenBank/DDBJ databases">
        <title>Tropical sea cucumber genome reveals ecological adaptation and Cuvierian tubules defense mechanism.</title>
        <authorList>
            <person name="Chen T."/>
        </authorList>
    </citation>
    <scope>NUCLEOTIDE SEQUENCE</scope>
    <source>
        <strain evidence="3">Nanhai2018</strain>
        <tissue evidence="3">Muscle</tissue>
    </source>
</reference>
<proteinExistence type="predicted"/>
<accession>A0A9Q1BC10</accession>
<evidence type="ECO:0000313" key="3">
    <source>
        <dbReference type="EMBL" id="KAJ8022161.1"/>
    </source>
</evidence>
<keyword evidence="4" id="KW-1185">Reference proteome</keyword>
<sequence length="82" mass="9223">MNKSHVWIFPHFSPTLFIFSVALLCTGSLEINQKLSEASKIDPLYNDPYSHGHRRQVLGVQTSPPPPPRRIRAKNVLSSGKI</sequence>
<keyword evidence="2" id="KW-1133">Transmembrane helix</keyword>
<dbReference type="AlphaFoldDB" id="A0A9Q1BC10"/>
<gene>
    <name evidence="3" type="ORF">HOLleu_39573</name>
</gene>
<keyword evidence="2" id="KW-0472">Membrane</keyword>
<comment type="caution">
    <text evidence="3">The sequence shown here is derived from an EMBL/GenBank/DDBJ whole genome shotgun (WGS) entry which is preliminary data.</text>
</comment>
<keyword evidence="2" id="KW-0812">Transmembrane</keyword>
<organism evidence="3 4">
    <name type="scientific">Holothuria leucospilota</name>
    <name type="common">Black long sea cucumber</name>
    <name type="synonym">Mertensiothuria leucospilota</name>
    <dbReference type="NCBI Taxonomy" id="206669"/>
    <lineage>
        <taxon>Eukaryota</taxon>
        <taxon>Metazoa</taxon>
        <taxon>Echinodermata</taxon>
        <taxon>Eleutherozoa</taxon>
        <taxon>Echinozoa</taxon>
        <taxon>Holothuroidea</taxon>
        <taxon>Aspidochirotacea</taxon>
        <taxon>Aspidochirotida</taxon>
        <taxon>Holothuriidae</taxon>
        <taxon>Holothuria</taxon>
    </lineage>
</organism>
<protein>
    <recommendedName>
        <fullName evidence="5">Transmembrane protein</fullName>
    </recommendedName>
</protein>
<evidence type="ECO:0000313" key="4">
    <source>
        <dbReference type="Proteomes" id="UP001152320"/>
    </source>
</evidence>
<name>A0A9Q1BC10_HOLLE</name>
<evidence type="ECO:0000256" key="1">
    <source>
        <dbReference type="SAM" id="MobiDB-lite"/>
    </source>
</evidence>
<evidence type="ECO:0008006" key="5">
    <source>
        <dbReference type="Google" id="ProtNLM"/>
    </source>
</evidence>
<dbReference type="EMBL" id="JAIZAY010000021">
    <property type="protein sequence ID" value="KAJ8022161.1"/>
    <property type="molecule type" value="Genomic_DNA"/>
</dbReference>
<feature type="transmembrane region" description="Helical" evidence="2">
    <location>
        <begin position="12"/>
        <end position="31"/>
    </location>
</feature>
<dbReference type="Proteomes" id="UP001152320">
    <property type="component" value="Chromosome 21"/>
</dbReference>